<reference evidence="6" key="1">
    <citation type="submission" date="2018-07" db="EMBL/GenBank/DDBJ databases">
        <title>Streptacidiphilus bronchialis DSM 106435 chromosome.</title>
        <authorList>
            <person name="Batra D."/>
            <person name="Gulvik C.A."/>
        </authorList>
    </citation>
    <scope>NUCLEOTIDE SEQUENCE [LARGE SCALE GENOMIC DNA]</scope>
    <source>
        <strain evidence="6">DSM 106435</strain>
    </source>
</reference>
<keyword evidence="2" id="KW-0238">DNA-binding</keyword>
<dbReference type="Gene3D" id="1.10.10.10">
    <property type="entry name" value="Winged helix-like DNA-binding domain superfamily/Winged helix DNA-binding domain"/>
    <property type="match status" value="1"/>
</dbReference>
<dbReference type="GO" id="GO:0003700">
    <property type="term" value="F:DNA-binding transcription factor activity"/>
    <property type="evidence" value="ECO:0007669"/>
    <property type="project" value="InterPro"/>
</dbReference>
<dbReference type="InterPro" id="IPR036388">
    <property type="entry name" value="WH-like_DNA-bd_sf"/>
</dbReference>
<evidence type="ECO:0000259" key="4">
    <source>
        <dbReference type="PROSITE" id="PS50949"/>
    </source>
</evidence>
<dbReference type="InterPro" id="IPR050679">
    <property type="entry name" value="Bact_HTH_transcr_reg"/>
</dbReference>
<dbReference type="EMBL" id="CP031264">
    <property type="protein sequence ID" value="AXI80447.1"/>
    <property type="molecule type" value="Genomic_DNA"/>
</dbReference>
<accession>A0A345T392</accession>
<evidence type="ECO:0000256" key="2">
    <source>
        <dbReference type="ARBA" id="ARBA00023125"/>
    </source>
</evidence>
<dbReference type="InterPro" id="IPR036390">
    <property type="entry name" value="WH_DNA-bd_sf"/>
</dbReference>
<dbReference type="InterPro" id="IPR000524">
    <property type="entry name" value="Tscrpt_reg_HTH_GntR"/>
</dbReference>
<evidence type="ECO:0000313" key="6">
    <source>
        <dbReference type="Proteomes" id="UP000249340"/>
    </source>
</evidence>
<dbReference type="GO" id="GO:0045892">
    <property type="term" value="P:negative regulation of DNA-templated transcription"/>
    <property type="evidence" value="ECO:0007669"/>
    <property type="project" value="TreeGrafter"/>
</dbReference>
<feature type="domain" description="HTH gntR-type" evidence="4">
    <location>
        <begin position="15"/>
        <end position="82"/>
    </location>
</feature>
<protein>
    <submittedName>
        <fullName evidence="5">GntR family transcriptional regulator</fullName>
    </submittedName>
</protein>
<name>A0A345T392_9ACTN</name>
<dbReference type="PROSITE" id="PS50949">
    <property type="entry name" value="HTH_GNTR"/>
    <property type="match status" value="1"/>
</dbReference>
<dbReference type="PANTHER" id="PTHR44846">
    <property type="entry name" value="MANNOSYL-D-GLYCERATE TRANSPORT/METABOLISM SYSTEM REPRESSOR MNGR-RELATED"/>
    <property type="match status" value="1"/>
</dbReference>
<sequence length="88" mass="9565">MPGYGGSVTDLDPTRPKWPQIAERLADRIEGGQYAPGRLISSRSVEEEFGVAKVTAGKALAELRRRNLVRTEFGMGSYVTGPAERGDN</sequence>
<dbReference type="KEGG" id="stri:C7M71_026645"/>
<dbReference type="AlphaFoldDB" id="A0A345T392"/>
<dbReference type="PANTHER" id="PTHR44846:SF1">
    <property type="entry name" value="MANNOSYL-D-GLYCERATE TRANSPORT_METABOLISM SYSTEM REPRESSOR MNGR-RELATED"/>
    <property type="match status" value="1"/>
</dbReference>
<evidence type="ECO:0000256" key="3">
    <source>
        <dbReference type="ARBA" id="ARBA00023163"/>
    </source>
</evidence>
<keyword evidence="1" id="KW-0805">Transcription regulation</keyword>
<dbReference type="Proteomes" id="UP000249340">
    <property type="component" value="Chromosome"/>
</dbReference>
<evidence type="ECO:0000313" key="5">
    <source>
        <dbReference type="EMBL" id="AXI80447.1"/>
    </source>
</evidence>
<dbReference type="GO" id="GO:0003677">
    <property type="term" value="F:DNA binding"/>
    <property type="evidence" value="ECO:0007669"/>
    <property type="project" value="UniProtKB-KW"/>
</dbReference>
<dbReference type="Pfam" id="PF00392">
    <property type="entry name" value="GntR"/>
    <property type="match status" value="1"/>
</dbReference>
<dbReference type="SMART" id="SM00345">
    <property type="entry name" value="HTH_GNTR"/>
    <property type="match status" value="1"/>
</dbReference>
<gene>
    <name evidence="5" type="ORF">C7M71_026645</name>
</gene>
<proteinExistence type="predicted"/>
<dbReference type="SUPFAM" id="SSF46785">
    <property type="entry name" value="Winged helix' DNA-binding domain"/>
    <property type="match status" value="1"/>
</dbReference>
<organism evidence="5 6">
    <name type="scientific">Peterkaempfera bronchialis</name>
    <dbReference type="NCBI Taxonomy" id="2126346"/>
    <lineage>
        <taxon>Bacteria</taxon>
        <taxon>Bacillati</taxon>
        <taxon>Actinomycetota</taxon>
        <taxon>Actinomycetes</taxon>
        <taxon>Kitasatosporales</taxon>
        <taxon>Streptomycetaceae</taxon>
        <taxon>Peterkaempfera</taxon>
    </lineage>
</organism>
<keyword evidence="3" id="KW-0804">Transcription</keyword>
<evidence type="ECO:0000256" key="1">
    <source>
        <dbReference type="ARBA" id="ARBA00023015"/>
    </source>
</evidence>
<keyword evidence="6" id="KW-1185">Reference proteome</keyword>
<dbReference type="OrthoDB" id="4338617at2"/>